<dbReference type="AlphaFoldDB" id="A0A072Q1S1"/>
<feature type="region of interest" description="Disordered" evidence="1">
    <location>
        <begin position="483"/>
        <end position="504"/>
    </location>
</feature>
<feature type="region of interest" description="Disordered" evidence="1">
    <location>
        <begin position="334"/>
        <end position="384"/>
    </location>
</feature>
<dbReference type="OrthoDB" id="4158875at2759"/>
<evidence type="ECO:0000256" key="1">
    <source>
        <dbReference type="SAM" id="MobiDB-lite"/>
    </source>
</evidence>
<feature type="region of interest" description="Disordered" evidence="1">
    <location>
        <begin position="277"/>
        <end position="298"/>
    </location>
</feature>
<feature type="region of interest" description="Disordered" evidence="1">
    <location>
        <begin position="211"/>
        <end position="257"/>
    </location>
</feature>
<organism evidence="2 3">
    <name type="scientific">Exophiala aquamarina CBS 119918</name>
    <dbReference type="NCBI Taxonomy" id="1182545"/>
    <lineage>
        <taxon>Eukaryota</taxon>
        <taxon>Fungi</taxon>
        <taxon>Dikarya</taxon>
        <taxon>Ascomycota</taxon>
        <taxon>Pezizomycotina</taxon>
        <taxon>Eurotiomycetes</taxon>
        <taxon>Chaetothyriomycetidae</taxon>
        <taxon>Chaetothyriales</taxon>
        <taxon>Herpotrichiellaceae</taxon>
        <taxon>Exophiala</taxon>
    </lineage>
</organism>
<gene>
    <name evidence="2" type="ORF">A1O9_03380</name>
</gene>
<feature type="compositionally biased region" description="Polar residues" evidence="1">
    <location>
        <begin position="461"/>
        <end position="470"/>
    </location>
</feature>
<evidence type="ECO:0000313" key="3">
    <source>
        <dbReference type="Proteomes" id="UP000027920"/>
    </source>
</evidence>
<accession>A0A072Q1S1</accession>
<sequence>MVWAWVWSVEEIRPSCKTASPQISPQSVYSRGEGTTRIQDEDEVEAHTAIETRDYTDAPSSLITAKRRKRGSASTVCKTCHKFVIMAHSAGFLNSVSFYSLHSLSISINMSNELCPPMRLTTCDHSERSSVVEPLWTQQPNRVDQQDQVLDFPKPLRQLLEPHFGERYRLIDRGSPFLSSSSHVSSATPKNSVNSLVDLFEARERLDRAPNRHLQRASVQPSSYLRERYSTALSSQRQPSSEYRPQPFTTRPHLRGKQIQQLEKALTKRLTDQSLASQPLISSSSQASTVQQAKASKPQIKVLTSGQSVSIIIPRGVQLPIIATIQPAGYVNSQMSEDTPHVRSESSNSPTPTSSAEPGPSQDHRRARNSESATPQSEGQGFPVGFGLPFLARVRKGRLNVSEASVPAPTSSDISATGEVFTPAHHHPSEWEGKIYQRTQTFEEIAADRATSVPETPQEAYAQQSKTADNYSGEDILENKTAEQSGSDLAQHDQSSTSQPNPNVFGEILERIPVIRIQRPSTPTMAASLGTSVVSRVAGATSVVPAAATPSLPIDAGSATSALPVGALTSTLLTPPPVPGLSGGGKKAKLQKLTAKIRKQVVRKRLLALLLGREVANLVHPLLSQIGNTAGAVPL</sequence>
<keyword evidence="3" id="KW-1185">Reference proteome</keyword>
<evidence type="ECO:0000313" key="2">
    <source>
        <dbReference type="EMBL" id="KEF61810.1"/>
    </source>
</evidence>
<feature type="compositionally biased region" description="Low complexity" evidence="1">
    <location>
        <begin position="345"/>
        <end position="358"/>
    </location>
</feature>
<name>A0A072Q1S1_9EURO</name>
<feature type="region of interest" description="Disordered" evidence="1">
    <location>
        <begin position="449"/>
        <end position="470"/>
    </location>
</feature>
<feature type="compositionally biased region" description="Polar residues" evidence="1">
    <location>
        <begin position="370"/>
        <end position="379"/>
    </location>
</feature>
<reference evidence="2 3" key="1">
    <citation type="submission" date="2013-03" db="EMBL/GenBank/DDBJ databases">
        <title>The Genome Sequence of Exophiala aquamarina CBS 119918.</title>
        <authorList>
            <consortium name="The Broad Institute Genomics Platform"/>
            <person name="Cuomo C."/>
            <person name="de Hoog S."/>
            <person name="Gorbushina A."/>
            <person name="Walker B."/>
            <person name="Young S.K."/>
            <person name="Zeng Q."/>
            <person name="Gargeya S."/>
            <person name="Fitzgerald M."/>
            <person name="Haas B."/>
            <person name="Abouelleil A."/>
            <person name="Allen A.W."/>
            <person name="Alvarado L."/>
            <person name="Arachchi H.M."/>
            <person name="Berlin A.M."/>
            <person name="Chapman S.B."/>
            <person name="Gainer-Dewar J."/>
            <person name="Goldberg J."/>
            <person name="Griggs A."/>
            <person name="Gujja S."/>
            <person name="Hansen M."/>
            <person name="Howarth C."/>
            <person name="Imamovic A."/>
            <person name="Ireland A."/>
            <person name="Larimer J."/>
            <person name="McCowan C."/>
            <person name="Murphy C."/>
            <person name="Pearson M."/>
            <person name="Poon T.W."/>
            <person name="Priest M."/>
            <person name="Roberts A."/>
            <person name="Saif S."/>
            <person name="Shea T."/>
            <person name="Sisk P."/>
            <person name="Sykes S."/>
            <person name="Wortman J."/>
            <person name="Nusbaum C."/>
            <person name="Birren B."/>
        </authorList>
    </citation>
    <scope>NUCLEOTIDE SEQUENCE [LARGE SCALE GENOMIC DNA]</scope>
    <source>
        <strain evidence="2 3">CBS 119918</strain>
    </source>
</reference>
<dbReference type="VEuPathDB" id="FungiDB:A1O9_03380"/>
<dbReference type="GeneID" id="25278316"/>
<dbReference type="EMBL" id="AMGV01000002">
    <property type="protein sequence ID" value="KEF61810.1"/>
    <property type="molecule type" value="Genomic_DNA"/>
</dbReference>
<comment type="caution">
    <text evidence="2">The sequence shown here is derived from an EMBL/GenBank/DDBJ whole genome shotgun (WGS) entry which is preliminary data.</text>
</comment>
<dbReference type="RefSeq" id="XP_013264400.1">
    <property type="nucleotide sequence ID" value="XM_013408946.1"/>
</dbReference>
<dbReference type="HOGENOM" id="CLU_430845_0_0_1"/>
<feature type="compositionally biased region" description="Low complexity" evidence="1">
    <location>
        <begin position="277"/>
        <end position="296"/>
    </location>
</feature>
<feature type="compositionally biased region" description="Polar residues" evidence="1">
    <location>
        <begin position="231"/>
        <end position="249"/>
    </location>
</feature>
<protein>
    <submittedName>
        <fullName evidence="2">Uncharacterized protein</fullName>
    </submittedName>
</protein>
<proteinExistence type="predicted"/>
<feature type="compositionally biased region" description="Polar residues" evidence="1">
    <location>
        <begin position="483"/>
        <end position="502"/>
    </location>
</feature>
<dbReference type="Proteomes" id="UP000027920">
    <property type="component" value="Unassembled WGS sequence"/>
</dbReference>